<protein>
    <recommendedName>
        <fullName evidence="4">ABC-2 family transporter protein</fullName>
    </recommendedName>
</protein>
<dbReference type="AlphaFoldDB" id="A0A7Z2ZP64"/>
<keyword evidence="3" id="KW-1185">Reference proteome</keyword>
<feature type="transmembrane region" description="Helical" evidence="1">
    <location>
        <begin position="20"/>
        <end position="40"/>
    </location>
</feature>
<evidence type="ECO:0008006" key="4">
    <source>
        <dbReference type="Google" id="ProtNLM"/>
    </source>
</evidence>
<name>A0A7Z2ZP64_9BACL</name>
<feature type="transmembrane region" description="Helical" evidence="1">
    <location>
        <begin position="112"/>
        <end position="130"/>
    </location>
</feature>
<dbReference type="Proteomes" id="UP000502248">
    <property type="component" value="Chromosome"/>
</dbReference>
<reference evidence="2 3" key="1">
    <citation type="submission" date="2020-04" db="EMBL/GenBank/DDBJ databases">
        <title>Genome sequencing of novel species.</title>
        <authorList>
            <person name="Heo J."/>
            <person name="Kim S.-J."/>
            <person name="Kim J.-S."/>
            <person name="Hong S.-B."/>
            <person name="Kwon S.-W."/>
        </authorList>
    </citation>
    <scope>NUCLEOTIDE SEQUENCE [LARGE SCALE GENOMIC DNA]</scope>
    <source>
        <strain evidence="2 3">MFER-1</strain>
    </source>
</reference>
<keyword evidence="1" id="KW-0812">Transmembrane</keyword>
<keyword evidence="1" id="KW-1133">Transmembrane helix</keyword>
<feature type="transmembrane region" description="Helical" evidence="1">
    <location>
        <begin position="142"/>
        <end position="163"/>
    </location>
</feature>
<proteinExistence type="predicted"/>
<accession>A0A7Z2ZP64</accession>
<feature type="transmembrane region" description="Helical" evidence="1">
    <location>
        <begin position="60"/>
        <end position="81"/>
    </location>
</feature>
<feature type="transmembrane region" description="Helical" evidence="1">
    <location>
        <begin position="175"/>
        <end position="198"/>
    </location>
</feature>
<sequence length="243" mass="27843">MTERKAVSYIGVYLWRRERFGMVFTLLFSVYLGFIISTTVDALLDSSEEVPKWLNVMADWIYLMMFPTFGMVMNKAAWGMWRDDFYSKRLAHWRSMPIPAASIVKARMLQSAIMLPVIGTVFMVLQYAVAPHLRESVSPLQWIENGIVWACYGLVLIAVYVWLELGFSGKWYCIYYFGIMFLMAVVSIVLTWQGIYLFQEVLGIILRGYGGVLIAGMAIAAGAALWLSHRMTINRIRARSMPL</sequence>
<evidence type="ECO:0000256" key="1">
    <source>
        <dbReference type="SAM" id="Phobius"/>
    </source>
</evidence>
<keyword evidence="1" id="KW-0472">Membrane</keyword>
<evidence type="ECO:0000313" key="3">
    <source>
        <dbReference type="Proteomes" id="UP000502248"/>
    </source>
</evidence>
<evidence type="ECO:0000313" key="2">
    <source>
        <dbReference type="EMBL" id="QJD86824.1"/>
    </source>
</evidence>
<organism evidence="2 3">
    <name type="scientific">Cohnella herbarum</name>
    <dbReference type="NCBI Taxonomy" id="2728023"/>
    <lineage>
        <taxon>Bacteria</taxon>
        <taxon>Bacillati</taxon>
        <taxon>Bacillota</taxon>
        <taxon>Bacilli</taxon>
        <taxon>Bacillales</taxon>
        <taxon>Paenibacillaceae</taxon>
        <taxon>Cohnella</taxon>
    </lineage>
</organism>
<dbReference type="KEGG" id="cheb:HH215_29060"/>
<dbReference type="RefSeq" id="WP_169283070.1">
    <property type="nucleotide sequence ID" value="NZ_CP051680.1"/>
</dbReference>
<dbReference type="EMBL" id="CP051680">
    <property type="protein sequence ID" value="QJD86824.1"/>
    <property type="molecule type" value="Genomic_DNA"/>
</dbReference>
<feature type="transmembrane region" description="Helical" evidence="1">
    <location>
        <begin position="204"/>
        <end position="227"/>
    </location>
</feature>
<gene>
    <name evidence="2" type="ORF">HH215_29060</name>
</gene>